<dbReference type="GO" id="GO:0010024">
    <property type="term" value="P:phytochromobilin biosynthetic process"/>
    <property type="evidence" value="ECO:0007669"/>
    <property type="project" value="InterPro"/>
</dbReference>
<evidence type="ECO:0000256" key="6">
    <source>
        <dbReference type="SAM" id="MobiDB-lite"/>
    </source>
</evidence>
<evidence type="ECO:0000256" key="3">
    <source>
        <dbReference type="ARBA" id="ARBA00023043"/>
    </source>
</evidence>
<dbReference type="Pfam" id="PF13499">
    <property type="entry name" value="EF-hand_7"/>
    <property type="match status" value="1"/>
</dbReference>
<dbReference type="Gene3D" id="3.40.1500.20">
    <property type="match status" value="1"/>
</dbReference>
<dbReference type="Gene3D" id="1.10.238.10">
    <property type="entry name" value="EF-hand"/>
    <property type="match status" value="1"/>
</dbReference>
<feature type="region of interest" description="Disordered" evidence="6">
    <location>
        <begin position="587"/>
        <end position="622"/>
    </location>
</feature>
<feature type="coiled-coil region" evidence="5">
    <location>
        <begin position="462"/>
        <end position="504"/>
    </location>
</feature>
<dbReference type="GO" id="GO:0050897">
    <property type="term" value="F:cobalt ion binding"/>
    <property type="evidence" value="ECO:0007669"/>
    <property type="project" value="InterPro"/>
</dbReference>
<dbReference type="Proteomes" id="UP001178507">
    <property type="component" value="Unassembled WGS sequence"/>
</dbReference>
<dbReference type="PROSITE" id="PS00018">
    <property type="entry name" value="EF_HAND_1"/>
    <property type="match status" value="1"/>
</dbReference>
<keyword evidence="5" id="KW-0175">Coiled coil</keyword>
<evidence type="ECO:0000259" key="7">
    <source>
        <dbReference type="PROSITE" id="PS50222"/>
    </source>
</evidence>
<dbReference type="PROSITE" id="PS50222">
    <property type="entry name" value="EF_HAND_2"/>
    <property type="match status" value="2"/>
</dbReference>
<comment type="caution">
    <text evidence="8">The sequence shown here is derived from an EMBL/GenBank/DDBJ whole genome shotgun (WGS) entry which is preliminary data.</text>
</comment>
<evidence type="ECO:0000256" key="5">
    <source>
        <dbReference type="SAM" id="Coils"/>
    </source>
</evidence>
<dbReference type="InterPro" id="IPR002048">
    <property type="entry name" value="EF_hand_dom"/>
</dbReference>
<dbReference type="GO" id="GO:0005509">
    <property type="term" value="F:calcium ion binding"/>
    <property type="evidence" value="ECO:0007669"/>
    <property type="project" value="InterPro"/>
</dbReference>
<organism evidence="8 9">
    <name type="scientific">Effrenium voratum</name>
    <dbReference type="NCBI Taxonomy" id="2562239"/>
    <lineage>
        <taxon>Eukaryota</taxon>
        <taxon>Sar</taxon>
        <taxon>Alveolata</taxon>
        <taxon>Dinophyceae</taxon>
        <taxon>Suessiales</taxon>
        <taxon>Symbiodiniaceae</taxon>
        <taxon>Effrenium</taxon>
    </lineage>
</organism>
<keyword evidence="2" id="KW-0106">Calcium</keyword>
<gene>
    <name evidence="8" type="ORF">EVOR1521_LOCUS12890</name>
</gene>
<feature type="domain" description="EF-hand" evidence="7">
    <location>
        <begin position="376"/>
        <end position="411"/>
    </location>
</feature>
<dbReference type="SMART" id="SM00054">
    <property type="entry name" value="EFh"/>
    <property type="match status" value="2"/>
</dbReference>
<dbReference type="GO" id="GO:0016636">
    <property type="term" value="F:oxidoreductase activity, acting on the CH-CH group of donors, iron-sulfur protein as acceptor"/>
    <property type="evidence" value="ECO:0007669"/>
    <property type="project" value="InterPro"/>
</dbReference>
<reference evidence="8" key="1">
    <citation type="submission" date="2023-08" db="EMBL/GenBank/DDBJ databases">
        <authorList>
            <person name="Chen Y."/>
            <person name="Shah S."/>
            <person name="Dougan E. K."/>
            <person name="Thang M."/>
            <person name="Chan C."/>
        </authorList>
    </citation>
    <scope>NUCLEOTIDE SEQUENCE</scope>
</reference>
<dbReference type="AlphaFoldDB" id="A0AA36IH75"/>
<dbReference type="GO" id="GO:0005737">
    <property type="term" value="C:cytoplasm"/>
    <property type="evidence" value="ECO:0007669"/>
    <property type="project" value="TreeGrafter"/>
</dbReference>
<dbReference type="InterPro" id="IPR011992">
    <property type="entry name" value="EF-hand-dom_pair"/>
</dbReference>
<dbReference type="SMART" id="SM00248">
    <property type="entry name" value="ANK"/>
    <property type="match status" value="3"/>
</dbReference>
<dbReference type="Pfam" id="PF05996">
    <property type="entry name" value="Fe_bilin_red"/>
    <property type="match status" value="1"/>
</dbReference>
<evidence type="ECO:0000256" key="2">
    <source>
        <dbReference type="ARBA" id="ARBA00022837"/>
    </source>
</evidence>
<evidence type="ECO:0000313" key="9">
    <source>
        <dbReference type="Proteomes" id="UP001178507"/>
    </source>
</evidence>
<dbReference type="PANTHER" id="PTHR24198">
    <property type="entry name" value="ANKYRIN REPEAT AND PROTEIN KINASE DOMAIN-CONTAINING PROTEIN"/>
    <property type="match status" value="1"/>
</dbReference>
<keyword evidence="3 4" id="KW-0040">ANK repeat</keyword>
<dbReference type="InterPro" id="IPR018247">
    <property type="entry name" value="EF_Hand_1_Ca_BS"/>
</dbReference>
<dbReference type="EMBL" id="CAUJNA010001391">
    <property type="protein sequence ID" value="CAJ1386650.1"/>
    <property type="molecule type" value="Genomic_DNA"/>
</dbReference>
<feature type="repeat" description="ANK" evidence="4">
    <location>
        <begin position="242"/>
        <end position="274"/>
    </location>
</feature>
<dbReference type="Gene3D" id="1.25.40.20">
    <property type="entry name" value="Ankyrin repeat-containing domain"/>
    <property type="match status" value="1"/>
</dbReference>
<proteinExistence type="predicted"/>
<dbReference type="PROSITE" id="PS50088">
    <property type="entry name" value="ANK_REPEAT"/>
    <property type="match status" value="2"/>
</dbReference>
<feature type="repeat" description="ANK" evidence="4">
    <location>
        <begin position="275"/>
        <end position="307"/>
    </location>
</feature>
<sequence length="622" mass="70056">AFFDEWALELEARLGNELREEELGEVMARRSGGENDEAEILTRVWHGKALRRVRVVQVDGGPKLQAFNAVLYPGYGLGRDLGTPPVLGIDVLSFNSHKRLLFGVDWAPMRTTEAYAEAFIAPFLGDLCEDYGDLKIRPGGKVYGEDPEFFSDFMFFSRPEGQQALAPGSELWKIFGKCPADCGANPEISILAIKRQERREEQRREKQRQLEWLFREVEIDWEQAHELMGVDGLQPNIKEAGSGITSLHRCASAGQPELLQWCIKMKADIDSRTQLGRSALHYACECSRMRCVRILLENQADANLRTLSYLTPLHLACQANSVEGVTALLQDTKQVVDVDAEDTKRRSAEALSNNPQIHRLVRKYRAQLDERRKAQLVEQCLHRLFNFFDVNQDGVIHPEEWVDSMTLLAEFFEHHSDQSIQKMFEEIDKDDSGFIDWQEFKASYAELLQVINVPFRELMDMLADIDRAILQEKLRLEREEAEEVEKARAAAAKEEEEVARLGSDDEDLLDSPVSEVRTVVSTRSVSAAGAAALAARRFRAPVLSPKAKAMSLRRVALRRHSDHMVAESAEEAMASFAAASFAGACAETNENSNPNEPQNEKEHVLPPLPDLNRSGEIPADPV</sequence>
<evidence type="ECO:0000256" key="4">
    <source>
        <dbReference type="PROSITE-ProRule" id="PRU00023"/>
    </source>
</evidence>
<dbReference type="InterPro" id="IPR009249">
    <property type="entry name" value="Ferredoxin-dep_bilin_Rdtase"/>
</dbReference>
<dbReference type="PANTHER" id="PTHR24198:SF165">
    <property type="entry name" value="ANKYRIN REPEAT-CONTAINING PROTEIN-RELATED"/>
    <property type="match status" value="1"/>
</dbReference>
<name>A0AA36IH75_9DINO</name>
<dbReference type="SUPFAM" id="SSF47473">
    <property type="entry name" value="EF-hand"/>
    <property type="match status" value="1"/>
</dbReference>
<evidence type="ECO:0000256" key="1">
    <source>
        <dbReference type="ARBA" id="ARBA00022737"/>
    </source>
</evidence>
<feature type="compositionally biased region" description="Low complexity" evidence="6">
    <location>
        <begin position="587"/>
        <end position="597"/>
    </location>
</feature>
<feature type="non-terminal residue" evidence="8">
    <location>
        <position position="622"/>
    </location>
</feature>
<feature type="domain" description="EF-hand" evidence="7">
    <location>
        <begin position="415"/>
        <end position="450"/>
    </location>
</feature>
<dbReference type="InterPro" id="IPR036770">
    <property type="entry name" value="Ankyrin_rpt-contain_sf"/>
</dbReference>
<dbReference type="PROSITE" id="PS50297">
    <property type="entry name" value="ANK_REP_REGION"/>
    <property type="match status" value="1"/>
</dbReference>
<dbReference type="InterPro" id="IPR002110">
    <property type="entry name" value="Ankyrin_rpt"/>
</dbReference>
<accession>A0AA36IH75</accession>
<dbReference type="SUPFAM" id="SSF48403">
    <property type="entry name" value="Ankyrin repeat"/>
    <property type="match status" value="1"/>
</dbReference>
<keyword evidence="9" id="KW-1185">Reference proteome</keyword>
<dbReference type="Pfam" id="PF12796">
    <property type="entry name" value="Ank_2"/>
    <property type="match status" value="1"/>
</dbReference>
<keyword evidence="1" id="KW-0677">Repeat</keyword>
<protein>
    <recommendedName>
        <fullName evidence="7">EF-hand domain-containing protein</fullName>
    </recommendedName>
</protein>
<evidence type="ECO:0000313" key="8">
    <source>
        <dbReference type="EMBL" id="CAJ1386650.1"/>
    </source>
</evidence>
<dbReference type="CDD" id="cd00051">
    <property type="entry name" value="EFh"/>
    <property type="match status" value="1"/>
</dbReference>